<reference evidence="1 2" key="1">
    <citation type="journal article" date="2013" name="Genome Announc.">
        <title>Draft Genome Sequence of Indibacter alkaliphilus Strain LW1T, Isolated from Lonar Lake, a Haloalkaline Lake in the Buldana District of Maharashtra, India.</title>
        <authorList>
            <person name="Singh A."/>
            <person name="Kumar Jangir P."/>
            <person name="Sharma R."/>
            <person name="Singh A."/>
            <person name="Kumar Pinnaka A."/>
            <person name="Shivaji S."/>
        </authorList>
    </citation>
    <scope>NUCLEOTIDE SEQUENCE [LARGE SCALE GENOMIC DNA]</scope>
    <source>
        <strain evidence="2">CCUG 57479 / KCTC 22604 / LW1</strain>
    </source>
</reference>
<sequence length="37" mass="4332">MLKKKVLIPNTNNIHGAVMNFLFPEYFKTNVRRKGVI</sequence>
<protein>
    <submittedName>
        <fullName evidence="1">Uncharacterized protein</fullName>
    </submittedName>
</protein>
<gene>
    <name evidence="1" type="ORF">A33Q_4516</name>
</gene>
<evidence type="ECO:0000313" key="2">
    <source>
        <dbReference type="Proteomes" id="UP000006073"/>
    </source>
</evidence>
<keyword evidence="2" id="KW-1185">Reference proteome</keyword>
<dbReference type="EMBL" id="ALWO02000052">
    <property type="protein sequence ID" value="EOZ92423.1"/>
    <property type="molecule type" value="Genomic_DNA"/>
</dbReference>
<name>S2DR99_INDAL</name>
<dbReference type="AlphaFoldDB" id="S2DR99"/>
<proteinExistence type="predicted"/>
<comment type="caution">
    <text evidence="1">The sequence shown here is derived from an EMBL/GenBank/DDBJ whole genome shotgun (WGS) entry which is preliminary data.</text>
</comment>
<accession>S2DR99</accession>
<evidence type="ECO:0000313" key="1">
    <source>
        <dbReference type="EMBL" id="EOZ92423.1"/>
    </source>
</evidence>
<dbReference type="Proteomes" id="UP000006073">
    <property type="component" value="Unassembled WGS sequence"/>
</dbReference>
<organism evidence="1 2">
    <name type="scientific">Indibacter alkaliphilus (strain CCUG 57479 / KCTC 22604 / LW1)</name>
    <dbReference type="NCBI Taxonomy" id="1189612"/>
    <lineage>
        <taxon>Bacteria</taxon>
        <taxon>Pseudomonadati</taxon>
        <taxon>Bacteroidota</taxon>
        <taxon>Cytophagia</taxon>
        <taxon>Cytophagales</taxon>
        <taxon>Cyclobacteriaceae</taxon>
    </lineage>
</organism>